<dbReference type="RefSeq" id="WP_130645893.1">
    <property type="nucleotide sequence ID" value="NZ_PGCL01000001.1"/>
</dbReference>
<dbReference type="HAMAP" id="MF_01612">
    <property type="entry name" value="FO_synth_sub2"/>
    <property type="match status" value="1"/>
</dbReference>
<dbReference type="PANTHER" id="PTHR43076:SF1">
    <property type="entry name" value="LIPOYL SYNTHASE 2"/>
    <property type="match status" value="1"/>
</dbReference>
<dbReference type="SFLD" id="SFLDG01388">
    <property type="entry name" value="7_8-didemethyl-8-hydroxy-5-dea"/>
    <property type="match status" value="1"/>
</dbReference>
<dbReference type="SMART" id="SM00729">
    <property type="entry name" value="Elp3"/>
    <property type="match status" value="1"/>
</dbReference>
<feature type="binding site" evidence="12">
    <location>
        <position position="70"/>
    </location>
    <ligand>
        <name>S-adenosyl-L-methionine</name>
        <dbReference type="ChEBI" id="CHEBI:59789"/>
    </ligand>
</feature>
<evidence type="ECO:0000256" key="3">
    <source>
        <dbReference type="ARBA" id="ARBA00022485"/>
    </source>
</evidence>
<accession>A0A483CVY7</accession>
<proteinExistence type="inferred from homology"/>
<dbReference type="InterPro" id="IPR006638">
    <property type="entry name" value="Elp3/MiaA/NifB-like_rSAM"/>
</dbReference>
<dbReference type="AlphaFoldDB" id="A0A483CVY7"/>
<keyword evidence="3 10" id="KW-0004">4Fe-4S</keyword>
<keyword evidence="7 10" id="KW-0408">Iron</keyword>
<comment type="function">
    <text evidence="10">Catalyzes the radical-mediated synthesis of 5-amino-5-(4-hydroxybenzyl)-6-(D-ribitylimino)-5,6-dihydrouracil from 5-amino-6-(D-ribitylamino)uracil and L-tyrosine.</text>
</comment>
<evidence type="ECO:0000256" key="1">
    <source>
        <dbReference type="ARBA" id="ARBA00004712"/>
    </source>
</evidence>
<dbReference type="Pfam" id="PF04055">
    <property type="entry name" value="Radical_SAM"/>
    <property type="match status" value="1"/>
</dbReference>
<evidence type="ECO:0000256" key="12">
    <source>
        <dbReference type="PIRSR" id="PIRSR004762-2"/>
    </source>
</evidence>
<dbReference type="InterPro" id="IPR034405">
    <property type="entry name" value="F420"/>
</dbReference>
<dbReference type="CDD" id="cd01335">
    <property type="entry name" value="Radical_SAM"/>
    <property type="match status" value="1"/>
</dbReference>
<evidence type="ECO:0000256" key="10">
    <source>
        <dbReference type="HAMAP-Rule" id="MF_01612"/>
    </source>
</evidence>
<dbReference type="NCBIfam" id="NF005609">
    <property type="entry name" value="PRK07360.1"/>
    <property type="match status" value="1"/>
</dbReference>
<keyword evidence="4 10" id="KW-0808">Transferase</keyword>
<evidence type="ECO:0000256" key="4">
    <source>
        <dbReference type="ARBA" id="ARBA00022679"/>
    </source>
</evidence>
<reference evidence="14 15" key="1">
    <citation type="submission" date="2017-11" db="EMBL/GenBank/DDBJ databases">
        <title>Isolation and Characterization of Methanofollis Species from Methane Seep Offshore SW Taiwan.</title>
        <authorList>
            <person name="Teng N.-H."/>
            <person name="Lai M.-C."/>
            <person name="Chen S.-C."/>
        </authorList>
    </citation>
    <scope>NUCLEOTIDE SEQUENCE [LARGE SCALE GENOMIC DNA]</scope>
    <source>
        <strain evidence="14 15">FWC-SCC2</strain>
    </source>
</reference>
<evidence type="ECO:0000256" key="7">
    <source>
        <dbReference type="ARBA" id="ARBA00023004"/>
    </source>
</evidence>
<name>A0A483CVY7_9EURY</name>
<dbReference type="GO" id="GO:0044689">
    <property type="term" value="F:7,8-didemethyl-8-hydroxy-5-deazariboflavin synthase activity"/>
    <property type="evidence" value="ECO:0007669"/>
    <property type="project" value="TreeGrafter"/>
</dbReference>
<dbReference type="SFLD" id="SFLDS00029">
    <property type="entry name" value="Radical_SAM"/>
    <property type="match status" value="1"/>
</dbReference>
<dbReference type="SFLD" id="SFLDG01082">
    <property type="entry name" value="B12-binding_domain_containing"/>
    <property type="match status" value="1"/>
</dbReference>
<comment type="catalytic activity">
    <reaction evidence="9 10">
        <text>5-amino-6-(D-ribitylamino)uracil + L-tyrosine + S-adenosyl-L-methionine = 5-amino-5-(4-hydroxybenzyl)-6-(D-ribitylimino)-5,6-dihydrouracil + 2-iminoacetate + 5'-deoxyadenosine + L-methionine + H(+)</text>
        <dbReference type="Rhea" id="RHEA:55200"/>
        <dbReference type="ChEBI" id="CHEBI:15378"/>
        <dbReference type="ChEBI" id="CHEBI:15934"/>
        <dbReference type="ChEBI" id="CHEBI:17319"/>
        <dbReference type="ChEBI" id="CHEBI:57844"/>
        <dbReference type="ChEBI" id="CHEBI:58315"/>
        <dbReference type="ChEBI" id="CHEBI:59789"/>
        <dbReference type="ChEBI" id="CHEBI:77846"/>
        <dbReference type="ChEBI" id="CHEBI:85936"/>
        <dbReference type="EC" id="2.5.1.147"/>
    </reaction>
</comment>
<dbReference type="InterPro" id="IPR019940">
    <property type="entry name" value="CofH_family"/>
</dbReference>
<dbReference type="PROSITE" id="PS51918">
    <property type="entry name" value="RADICAL_SAM"/>
    <property type="match status" value="1"/>
</dbReference>
<feature type="binding site" evidence="10 11">
    <location>
        <position position="71"/>
    </location>
    <ligand>
        <name>[4Fe-4S] cluster</name>
        <dbReference type="ChEBI" id="CHEBI:49883"/>
        <note>4Fe-4S-S-AdoMet</note>
    </ligand>
</feature>
<dbReference type="GO" id="GO:0141093">
    <property type="term" value="F:5-amino-6-(D-ribitylamino)uracil--L-tyrosine 4-hydroxyphenyl transferase activity"/>
    <property type="evidence" value="ECO:0007669"/>
    <property type="project" value="UniProtKB-EC"/>
</dbReference>
<sequence length="359" mass="38808">MLQALLTDIPDGRRMTEDEAARLLSVRGRDVWAIAAAADRVRAEGVGEAVTWVCNQNLNVTNICVNACEFCGFSRKNGDPEAYFHSVDEVVSRLRAARGRGVTEICTVSGLHPGFTADDYIDLIRLIRQEAPDVHVHASNPQEVAYAAARSGMTTAEVLSALKQAGLGSLCGTAAEVLVDRVREEICPGKIDTAEWVRIITEAHRMGIPSTATLLYGHIETAADIARHLSIIREIQDDTGGFTEFVPLSFIPWTTPLYLSGRAPAGATGRLDVLVYAVARLFLDTVPHLQASWVKLGTKMAQVALMSGADDLGGTMYEESISKGAGAAGTDYLDPTEMRRIAEDIGRPLLQRTTLYAVP</sequence>
<dbReference type="InterPro" id="IPR058240">
    <property type="entry name" value="rSAM_sf"/>
</dbReference>
<dbReference type="InterPro" id="IPR020050">
    <property type="entry name" value="FO_synthase_su2"/>
</dbReference>
<dbReference type="InterPro" id="IPR007197">
    <property type="entry name" value="rSAM"/>
</dbReference>
<dbReference type="InterPro" id="IPR045567">
    <property type="entry name" value="CofH/MnqC-like_C"/>
</dbReference>
<organism evidence="14 15">
    <name type="scientific">Methanofollis fontis</name>
    <dbReference type="NCBI Taxonomy" id="2052832"/>
    <lineage>
        <taxon>Archaea</taxon>
        <taxon>Methanobacteriati</taxon>
        <taxon>Methanobacteriota</taxon>
        <taxon>Stenosarchaea group</taxon>
        <taxon>Methanomicrobia</taxon>
        <taxon>Methanomicrobiales</taxon>
        <taxon>Methanomicrobiaceae</taxon>
        <taxon>Methanofollis</taxon>
    </lineage>
</organism>
<dbReference type="SFLD" id="SFLDF00343">
    <property type="entry name" value="aminofutalosine_synthase_(mqnE"/>
    <property type="match status" value="1"/>
</dbReference>
<dbReference type="NCBIfam" id="TIGR00423">
    <property type="entry name" value="CofH family radical SAM protein"/>
    <property type="match status" value="1"/>
</dbReference>
<dbReference type="EMBL" id="PGCL01000001">
    <property type="protein sequence ID" value="TAJ45866.1"/>
    <property type="molecule type" value="Genomic_DNA"/>
</dbReference>
<protein>
    <recommendedName>
        <fullName evidence="2 10">5-amino-6-(D-ribitylamino)uracil--L-tyrosine 4-hydroxyphenyl transferase</fullName>
        <ecNumber evidence="2 10">2.5.1.147</ecNumber>
    </recommendedName>
    <alternativeName>
        <fullName evidence="10">FO synthase subunit 2</fullName>
    </alternativeName>
</protein>
<dbReference type="GO" id="GO:0051539">
    <property type="term" value="F:4 iron, 4 sulfur cluster binding"/>
    <property type="evidence" value="ECO:0007669"/>
    <property type="project" value="UniProtKB-KW"/>
</dbReference>
<dbReference type="EC" id="2.5.1.147" evidence="2 10"/>
<dbReference type="UniPathway" id="UPA00072"/>
<feature type="domain" description="Radical SAM core" evidence="13">
    <location>
        <begin position="50"/>
        <end position="284"/>
    </location>
</feature>
<evidence type="ECO:0000256" key="6">
    <source>
        <dbReference type="ARBA" id="ARBA00022723"/>
    </source>
</evidence>
<comment type="similarity">
    <text evidence="10">Belongs to the radical SAM superfamily. CofH family.</text>
</comment>
<comment type="subunit">
    <text evidence="10">The FO synthase complex consists of two subunits, CofG and CofH.</text>
</comment>
<feature type="binding site" evidence="10 11">
    <location>
        <position position="64"/>
    </location>
    <ligand>
        <name>[4Fe-4S] cluster</name>
        <dbReference type="ChEBI" id="CHEBI:49883"/>
        <note>4Fe-4S-S-AdoMet</note>
    </ligand>
</feature>
<keyword evidence="5 10" id="KW-0949">S-adenosyl-L-methionine</keyword>
<dbReference type="NCBIfam" id="TIGR03551">
    <property type="entry name" value="F420_cofH"/>
    <property type="match status" value="1"/>
</dbReference>
<evidence type="ECO:0000259" key="13">
    <source>
        <dbReference type="PROSITE" id="PS51918"/>
    </source>
</evidence>
<dbReference type="InterPro" id="IPR013785">
    <property type="entry name" value="Aldolase_TIM"/>
</dbReference>
<keyword evidence="15" id="KW-1185">Reference proteome</keyword>
<evidence type="ECO:0000256" key="9">
    <source>
        <dbReference type="ARBA" id="ARBA00048468"/>
    </source>
</evidence>
<evidence type="ECO:0000256" key="8">
    <source>
        <dbReference type="ARBA" id="ARBA00023014"/>
    </source>
</evidence>
<feature type="binding site" evidence="12">
    <location>
        <position position="292"/>
    </location>
    <ligand>
        <name>(3R)-3-methyl-D-ornithine</name>
        <dbReference type="ChEBI" id="CHEBI:64642"/>
    </ligand>
</feature>
<dbReference type="SFLD" id="SFLDG01389">
    <property type="entry name" value="menaquinone_synthsis_involved"/>
    <property type="match status" value="1"/>
</dbReference>
<evidence type="ECO:0000313" key="15">
    <source>
        <dbReference type="Proteomes" id="UP000292580"/>
    </source>
</evidence>
<evidence type="ECO:0000256" key="2">
    <source>
        <dbReference type="ARBA" id="ARBA00012289"/>
    </source>
</evidence>
<gene>
    <name evidence="10 14" type="primary">cofH</name>
    <name evidence="14" type="ORF">CUJ86_02045</name>
</gene>
<dbReference type="SUPFAM" id="SSF102114">
    <property type="entry name" value="Radical SAM enzymes"/>
    <property type="match status" value="1"/>
</dbReference>
<feature type="binding site" evidence="10 11">
    <location>
        <position position="68"/>
    </location>
    <ligand>
        <name>[4Fe-4S] cluster</name>
        <dbReference type="ChEBI" id="CHEBI:49883"/>
        <note>4Fe-4S-S-AdoMet</note>
    </ligand>
</feature>
<comment type="pathway">
    <text evidence="1 10">Cofactor biosynthesis; coenzyme F0 biosynthesis.</text>
</comment>
<keyword evidence="6 10" id="KW-0479">Metal-binding</keyword>
<comment type="cofactor">
    <cofactor evidence="10 11">
        <name>[4Fe-4S] cluster</name>
        <dbReference type="ChEBI" id="CHEBI:49883"/>
    </cofactor>
    <text evidence="10 11">Binds 1 [4Fe-4S] cluster. The cluster is coordinated with 3 cysteines and an exchangeable S-adenosyl-L-methionine.</text>
</comment>
<comment type="caution">
    <text evidence="14">The sequence shown here is derived from an EMBL/GenBank/DDBJ whole genome shotgun (WGS) entry which is preliminary data.</text>
</comment>
<dbReference type="Gene3D" id="3.20.20.70">
    <property type="entry name" value="Aldolase class I"/>
    <property type="match status" value="1"/>
</dbReference>
<feature type="binding site" evidence="12">
    <location>
        <position position="176"/>
    </location>
    <ligand>
        <name>S-adenosyl-L-methionine</name>
        <dbReference type="ChEBI" id="CHEBI:59789"/>
    </ligand>
</feature>
<dbReference type="PANTHER" id="PTHR43076">
    <property type="entry name" value="FO SYNTHASE (COFH)"/>
    <property type="match status" value="1"/>
</dbReference>
<dbReference type="Pfam" id="PF19288">
    <property type="entry name" value="CofH_C"/>
    <property type="match status" value="1"/>
</dbReference>
<keyword evidence="8 10" id="KW-0411">Iron-sulfur</keyword>
<evidence type="ECO:0000256" key="11">
    <source>
        <dbReference type="PIRSR" id="PIRSR004762-1"/>
    </source>
</evidence>
<dbReference type="GO" id="GO:0005506">
    <property type="term" value="F:iron ion binding"/>
    <property type="evidence" value="ECO:0007669"/>
    <property type="project" value="UniProtKB-UniRule"/>
</dbReference>
<dbReference type="PIRSF" id="PIRSF004762">
    <property type="entry name" value="CHP00423"/>
    <property type="match status" value="1"/>
</dbReference>
<dbReference type="OrthoDB" id="8186at2157"/>
<evidence type="ECO:0000313" key="14">
    <source>
        <dbReference type="EMBL" id="TAJ45866.1"/>
    </source>
</evidence>
<evidence type="ECO:0000256" key="5">
    <source>
        <dbReference type="ARBA" id="ARBA00022691"/>
    </source>
</evidence>
<dbReference type="SFLD" id="SFLDG01064">
    <property type="entry name" value="F420__menaquinone_cofactor_bio"/>
    <property type="match status" value="1"/>
</dbReference>
<dbReference type="Proteomes" id="UP000292580">
    <property type="component" value="Unassembled WGS sequence"/>
</dbReference>